<dbReference type="OrthoDB" id="4473401at2759"/>
<dbReference type="GO" id="GO:0005615">
    <property type="term" value="C:extracellular space"/>
    <property type="evidence" value="ECO:0007669"/>
    <property type="project" value="TreeGrafter"/>
</dbReference>
<dbReference type="FunFam" id="4.10.410.10:FF:000020">
    <property type="entry name" value="Collagen, type VI, alpha 3"/>
    <property type="match status" value="1"/>
</dbReference>
<dbReference type="PRINTS" id="PR00759">
    <property type="entry name" value="BASICPTASE"/>
</dbReference>
<feature type="chain" id="PRO_5009325273" description="BPTI/Kunitz inhibitor domain-containing protein" evidence="5">
    <location>
        <begin position="20"/>
        <end position="148"/>
    </location>
</feature>
<dbReference type="EnsemblMetazoa" id="SCAU000335-RA">
    <property type="protein sequence ID" value="SCAU000335-PA"/>
    <property type="gene ID" value="SCAU000335"/>
</dbReference>
<evidence type="ECO:0000313" key="8">
    <source>
        <dbReference type="Proteomes" id="UP000095300"/>
    </source>
</evidence>
<keyword evidence="5" id="KW-0732">Signal</keyword>
<dbReference type="STRING" id="35570.A0A1I8NMI1"/>
<dbReference type="PROSITE" id="PS50279">
    <property type="entry name" value="BPTI_KUNITZ_2"/>
    <property type="match status" value="1"/>
</dbReference>
<keyword evidence="8" id="KW-1185">Reference proteome</keyword>
<dbReference type="GO" id="GO:0004867">
    <property type="term" value="F:serine-type endopeptidase inhibitor activity"/>
    <property type="evidence" value="ECO:0007669"/>
    <property type="project" value="UniProtKB-KW"/>
</dbReference>
<evidence type="ECO:0000259" key="6">
    <source>
        <dbReference type="PROSITE" id="PS50279"/>
    </source>
</evidence>
<dbReference type="KEGG" id="scac:106089500"/>
<feature type="compositionally biased region" description="Polar residues" evidence="4">
    <location>
        <begin position="130"/>
        <end position="148"/>
    </location>
</feature>
<dbReference type="PANTHER" id="PTHR10083:SF373">
    <property type="entry name" value="SERINE PEPTIDASE INHIBITOR, KUNITZ TYPE, 2"/>
    <property type="match status" value="1"/>
</dbReference>
<evidence type="ECO:0000256" key="2">
    <source>
        <dbReference type="ARBA" id="ARBA00022900"/>
    </source>
</evidence>
<dbReference type="AlphaFoldDB" id="A0A1I8NMI1"/>
<feature type="signal peptide" evidence="5">
    <location>
        <begin position="1"/>
        <end position="19"/>
    </location>
</feature>
<dbReference type="CDD" id="cd00109">
    <property type="entry name" value="Kunitz-type"/>
    <property type="match status" value="1"/>
</dbReference>
<dbReference type="InterPro" id="IPR020901">
    <property type="entry name" value="Prtase_inh_Kunz-CS"/>
</dbReference>
<dbReference type="InterPro" id="IPR050098">
    <property type="entry name" value="TFPI/VKTCI-like"/>
</dbReference>
<dbReference type="VEuPathDB" id="VectorBase:SCAU000335"/>
<organism evidence="7 8">
    <name type="scientific">Stomoxys calcitrans</name>
    <name type="common">Stable fly</name>
    <name type="synonym">Conops calcitrans</name>
    <dbReference type="NCBI Taxonomy" id="35570"/>
    <lineage>
        <taxon>Eukaryota</taxon>
        <taxon>Metazoa</taxon>
        <taxon>Ecdysozoa</taxon>
        <taxon>Arthropoda</taxon>
        <taxon>Hexapoda</taxon>
        <taxon>Insecta</taxon>
        <taxon>Pterygota</taxon>
        <taxon>Neoptera</taxon>
        <taxon>Endopterygota</taxon>
        <taxon>Diptera</taxon>
        <taxon>Brachycera</taxon>
        <taxon>Muscomorpha</taxon>
        <taxon>Muscoidea</taxon>
        <taxon>Muscidae</taxon>
        <taxon>Stomoxys</taxon>
    </lineage>
</organism>
<dbReference type="Proteomes" id="UP000095300">
    <property type="component" value="Unassembled WGS sequence"/>
</dbReference>
<protein>
    <recommendedName>
        <fullName evidence="6">BPTI/Kunitz inhibitor domain-containing protein</fullName>
    </recommendedName>
</protein>
<dbReference type="PANTHER" id="PTHR10083">
    <property type="entry name" value="KUNITZ-TYPE PROTEASE INHIBITOR-RELATED"/>
    <property type="match status" value="1"/>
</dbReference>
<keyword evidence="2" id="KW-0722">Serine protease inhibitor</keyword>
<dbReference type="InterPro" id="IPR002223">
    <property type="entry name" value="Kunitz_BPTI"/>
</dbReference>
<evidence type="ECO:0000256" key="1">
    <source>
        <dbReference type="ARBA" id="ARBA00022690"/>
    </source>
</evidence>
<name>A0A1I8NMI1_STOCA</name>
<evidence type="ECO:0000256" key="4">
    <source>
        <dbReference type="SAM" id="MobiDB-lite"/>
    </source>
</evidence>
<accession>A0A1I8NMI1</accession>
<reference evidence="7" key="1">
    <citation type="submission" date="2020-05" db="UniProtKB">
        <authorList>
            <consortium name="EnsemblMetazoa"/>
        </authorList>
    </citation>
    <scope>IDENTIFICATION</scope>
    <source>
        <strain evidence="7">USDA</strain>
    </source>
</reference>
<evidence type="ECO:0000313" key="7">
    <source>
        <dbReference type="EnsemblMetazoa" id="SCAU000335-PA"/>
    </source>
</evidence>
<evidence type="ECO:0000256" key="3">
    <source>
        <dbReference type="ARBA" id="ARBA00023157"/>
    </source>
</evidence>
<keyword evidence="1" id="KW-0646">Protease inhibitor</keyword>
<feature type="region of interest" description="Disordered" evidence="4">
    <location>
        <begin position="107"/>
        <end position="148"/>
    </location>
</feature>
<keyword evidence="3" id="KW-1015">Disulfide bond</keyword>
<dbReference type="InterPro" id="IPR036880">
    <property type="entry name" value="Kunitz_BPTI_sf"/>
</dbReference>
<dbReference type="Gene3D" id="4.10.410.10">
    <property type="entry name" value="Pancreatic trypsin inhibitor Kunitz domain"/>
    <property type="match status" value="1"/>
</dbReference>
<gene>
    <name evidence="7" type="primary">106089500</name>
</gene>
<feature type="domain" description="BPTI/Kunitz inhibitor" evidence="6">
    <location>
        <begin position="52"/>
        <end position="102"/>
    </location>
</feature>
<evidence type="ECO:0000256" key="5">
    <source>
        <dbReference type="SAM" id="SignalP"/>
    </source>
</evidence>
<dbReference type="Pfam" id="PF00014">
    <property type="entry name" value="Kunitz_BPTI"/>
    <property type="match status" value="1"/>
</dbReference>
<dbReference type="SUPFAM" id="SSF57362">
    <property type="entry name" value="BPTI-like"/>
    <property type="match status" value="1"/>
</dbReference>
<proteinExistence type="predicted"/>
<dbReference type="PROSITE" id="PS00280">
    <property type="entry name" value="BPTI_KUNITZ_1"/>
    <property type="match status" value="1"/>
</dbReference>
<dbReference type="SMART" id="SM00131">
    <property type="entry name" value="KU"/>
    <property type="match status" value="1"/>
</dbReference>
<sequence length="148" mass="15967">MKSFICALLCSCLVVSLQAAAVEPVVEEVKTDVQPASVTVAPSMELSTDEDCHQPKETGRCYALYYRYAYDVEKRECVEFIYGGCAGNSNNFESKEACEAKCIKKSEEKDAAPAESTPANVADKTEEESTVISTVQPPTSTAESEASS</sequence>